<dbReference type="RefSeq" id="WP_070392202.1">
    <property type="nucleotide sequence ID" value="NZ_CP017599.1"/>
</dbReference>
<accession>A0A1D8TQ46</accession>
<feature type="coiled-coil region" evidence="1">
    <location>
        <begin position="226"/>
        <end position="281"/>
    </location>
</feature>
<keyword evidence="1" id="KW-0175">Coiled coil</keyword>
<dbReference type="OrthoDB" id="574253at2"/>
<evidence type="ECO:0000256" key="1">
    <source>
        <dbReference type="SAM" id="Coils"/>
    </source>
</evidence>
<organism evidence="2 3">
    <name type="scientific">Moorena producens PAL-8-15-08-1</name>
    <dbReference type="NCBI Taxonomy" id="1458985"/>
    <lineage>
        <taxon>Bacteria</taxon>
        <taxon>Bacillati</taxon>
        <taxon>Cyanobacteriota</taxon>
        <taxon>Cyanophyceae</taxon>
        <taxon>Coleofasciculales</taxon>
        <taxon>Coleofasciculaceae</taxon>
        <taxon>Moorena</taxon>
    </lineage>
</organism>
<evidence type="ECO:0000313" key="3">
    <source>
        <dbReference type="Proteomes" id="UP000177870"/>
    </source>
</evidence>
<proteinExistence type="predicted"/>
<name>A0A1D8TQ46_9CYAN</name>
<dbReference type="CDD" id="cd22249">
    <property type="entry name" value="UDM1_RNF168_RNF169-like"/>
    <property type="match status" value="1"/>
</dbReference>
<dbReference type="Proteomes" id="UP000177870">
    <property type="component" value="Chromosome"/>
</dbReference>
<sequence length="337" mass="38462">MKSKTEQIVTTLQELTKDEFYSLVGDAPYIVIPWEVEDKGPFSVERFLVDNTGLMPFTPEEFLSQIRATQSQPVSDHYQNLIALLQANLSELTIYGYRLPTLPEDLEEGFPLQQSVFGSLGIPMLIGSSTPGEWIGLGIKQTWRCNSSPQFMIPDLESVQDKTAALVEQIQSITNQITHQAQAEEELSFGGFEVVITTSRHQVMQKLLDTTGFLEISEINEFIRVRDDYGTEIEEYQEAIAQLEQELVKLEEEGELSTEQYQEVQEELSEQREGLEEIQIECKFELDLRNLFATQVLNTKTYHLNFNLSGEWCTVHYALGETHDLDWVVLATISYTV</sequence>
<evidence type="ECO:0000313" key="2">
    <source>
        <dbReference type="EMBL" id="AOW99726.1"/>
    </source>
</evidence>
<dbReference type="Gene3D" id="3.40.1460.10">
    <property type="entry name" value="Nuclease A inhibitor-like"/>
    <property type="match status" value="1"/>
</dbReference>
<protein>
    <submittedName>
        <fullName evidence="2">Uncharacterized protein</fullName>
    </submittedName>
</protein>
<gene>
    <name evidence="2" type="ORF">BJP34_09895</name>
</gene>
<dbReference type="EMBL" id="CP017599">
    <property type="protein sequence ID" value="AOW99726.1"/>
    <property type="molecule type" value="Genomic_DNA"/>
</dbReference>
<dbReference type="KEGG" id="mpro:BJP34_09895"/>
<reference evidence="3" key="1">
    <citation type="submission" date="2016-10" db="EMBL/GenBank/DDBJ databases">
        <title>Comparative genomics uncovers the prolific and rare metabolic potential of the cyanobacterial genus Moorea.</title>
        <authorList>
            <person name="Leao T."/>
            <person name="Castelao G."/>
            <person name="Korobeynikov A."/>
            <person name="Monroe E.A."/>
            <person name="Podell S."/>
            <person name="Glukhov E."/>
            <person name="Allen E."/>
            <person name="Gerwick W.H."/>
            <person name="Gerwick L."/>
        </authorList>
    </citation>
    <scope>NUCLEOTIDE SEQUENCE [LARGE SCALE GENOMIC DNA]</scope>
    <source>
        <strain evidence="3">PAL-8-15-08-1</strain>
    </source>
</reference>
<dbReference type="AlphaFoldDB" id="A0A1D8TQ46"/>